<dbReference type="VEuPathDB" id="VectorBase:HLOH_061899"/>
<proteinExistence type="predicted"/>
<comment type="caution">
    <text evidence="2">The sequence shown here is derived from an EMBL/GenBank/DDBJ whole genome shotgun (WGS) entry which is preliminary data.</text>
</comment>
<dbReference type="InterPro" id="IPR048366">
    <property type="entry name" value="TNP-like_GBD"/>
</dbReference>
<reference evidence="2 3" key="1">
    <citation type="journal article" date="2020" name="Cell">
        <title>Large-Scale Comparative Analyses of Tick Genomes Elucidate Their Genetic Diversity and Vector Capacities.</title>
        <authorList>
            <consortium name="Tick Genome and Microbiome Consortium (TIGMIC)"/>
            <person name="Jia N."/>
            <person name="Wang J."/>
            <person name="Shi W."/>
            <person name="Du L."/>
            <person name="Sun Y."/>
            <person name="Zhan W."/>
            <person name="Jiang J.F."/>
            <person name="Wang Q."/>
            <person name="Zhang B."/>
            <person name="Ji P."/>
            <person name="Bell-Sakyi L."/>
            <person name="Cui X.M."/>
            <person name="Yuan T.T."/>
            <person name="Jiang B.G."/>
            <person name="Yang W.F."/>
            <person name="Lam T.T."/>
            <person name="Chang Q.C."/>
            <person name="Ding S.J."/>
            <person name="Wang X.J."/>
            <person name="Zhu J.G."/>
            <person name="Ruan X.D."/>
            <person name="Zhao L."/>
            <person name="Wei J.T."/>
            <person name="Ye R.Z."/>
            <person name="Que T.C."/>
            <person name="Du C.H."/>
            <person name="Zhou Y.H."/>
            <person name="Cheng J.X."/>
            <person name="Dai P.F."/>
            <person name="Guo W.B."/>
            <person name="Han X.H."/>
            <person name="Huang E.J."/>
            <person name="Li L.F."/>
            <person name="Wei W."/>
            <person name="Gao Y.C."/>
            <person name="Liu J.Z."/>
            <person name="Shao H.Z."/>
            <person name="Wang X."/>
            <person name="Wang C.C."/>
            <person name="Yang T.C."/>
            <person name="Huo Q.B."/>
            <person name="Li W."/>
            <person name="Chen H.Y."/>
            <person name="Chen S.E."/>
            <person name="Zhou L.G."/>
            <person name="Ni X.B."/>
            <person name="Tian J.H."/>
            <person name="Sheng Y."/>
            <person name="Liu T."/>
            <person name="Pan Y.S."/>
            <person name="Xia L.Y."/>
            <person name="Li J."/>
            <person name="Zhao F."/>
            <person name="Cao W.C."/>
        </authorList>
    </citation>
    <scope>NUCLEOTIDE SEQUENCE [LARGE SCALE GENOMIC DNA]</scope>
    <source>
        <strain evidence="2">HaeL-2018</strain>
    </source>
</reference>
<feature type="domain" description="Transposable element P transposase-like GTP-binding insertion" evidence="1">
    <location>
        <begin position="50"/>
        <end position="170"/>
    </location>
</feature>
<sequence>MIVSLTCDGAPANIAMLQELGCSFSDATHLRTTFPHPATKEPVAAFLDPCHMLKLVRNAFATKGAYLDKNEKIAAWSNIEQLHELQEKEGLHFANKLRTAHVQWQRQPMKVRLAAQVMSLSVATALAECRELGLAGFINSKPTEKLLTLVNNISDVLNSRSMYQKGWKKP</sequence>
<protein>
    <recommendedName>
        <fullName evidence="1">Transposable element P transposase-like GTP-binding insertion domain-containing protein</fullName>
    </recommendedName>
</protein>
<evidence type="ECO:0000313" key="3">
    <source>
        <dbReference type="Proteomes" id="UP000821853"/>
    </source>
</evidence>
<dbReference type="Proteomes" id="UP000821853">
    <property type="component" value="Chromosome 10"/>
</dbReference>
<keyword evidence="3" id="KW-1185">Reference proteome</keyword>
<evidence type="ECO:0000313" key="2">
    <source>
        <dbReference type="EMBL" id="KAH9364816.1"/>
    </source>
</evidence>
<dbReference type="Pfam" id="PF21788">
    <property type="entry name" value="TNP-like_GBD"/>
    <property type="match status" value="1"/>
</dbReference>
<dbReference type="OMA" id="TVINITF"/>
<evidence type="ECO:0000259" key="1">
    <source>
        <dbReference type="Pfam" id="PF21788"/>
    </source>
</evidence>
<organism evidence="2 3">
    <name type="scientific">Haemaphysalis longicornis</name>
    <name type="common">Bush tick</name>
    <dbReference type="NCBI Taxonomy" id="44386"/>
    <lineage>
        <taxon>Eukaryota</taxon>
        <taxon>Metazoa</taxon>
        <taxon>Ecdysozoa</taxon>
        <taxon>Arthropoda</taxon>
        <taxon>Chelicerata</taxon>
        <taxon>Arachnida</taxon>
        <taxon>Acari</taxon>
        <taxon>Parasitiformes</taxon>
        <taxon>Ixodida</taxon>
        <taxon>Ixodoidea</taxon>
        <taxon>Ixodidae</taxon>
        <taxon>Haemaphysalinae</taxon>
        <taxon>Haemaphysalis</taxon>
    </lineage>
</organism>
<accession>A0A9J6FRC8</accession>
<gene>
    <name evidence="2" type="ORF">HPB48_020962</name>
</gene>
<dbReference type="OrthoDB" id="6489732at2759"/>
<name>A0A9J6FRC8_HAELO</name>
<dbReference type="AlphaFoldDB" id="A0A9J6FRC8"/>
<dbReference type="EMBL" id="JABSTR010000002">
    <property type="protein sequence ID" value="KAH9364816.1"/>
    <property type="molecule type" value="Genomic_DNA"/>
</dbReference>